<gene>
    <name evidence="2" type="ORF">CDL10_02675</name>
</gene>
<feature type="transmembrane region" description="Helical" evidence="1">
    <location>
        <begin position="173"/>
        <end position="200"/>
    </location>
</feature>
<dbReference type="OrthoDB" id="270162at2"/>
<dbReference type="PANTHER" id="PTHR37314:SF4">
    <property type="entry name" value="UPF0700 TRANSMEMBRANE PROTEIN YOAK"/>
    <property type="match status" value="1"/>
</dbReference>
<comment type="caution">
    <text evidence="2">The sequence shown here is derived from an EMBL/GenBank/DDBJ whole genome shotgun (WGS) entry which is preliminary data.</text>
</comment>
<dbReference type="Proteomes" id="UP000231960">
    <property type="component" value="Unassembled WGS sequence"/>
</dbReference>
<feature type="transmembrane region" description="Helical" evidence="1">
    <location>
        <begin position="59"/>
        <end position="86"/>
    </location>
</feature>
<feature type="transmembrane region" description="Helical" evidence="1">
    <location>
        <begin position="125"/>
        <end position="145"/>
    </location>
</feature>
<evidence type="ECO:0008006" key="4">
    <source>
        <dbReference type="Google" id="ProtNLM"/>
    </source>
</evidence>
<dbReference type="EMBL" id="NIPO01000001">
    <property type="protein sequence ID" value="PJR03540.1"/>
    <property type="molecule type" value="Genomic_DNA"/>
</dbReference>
<dbReference type="AlphaFoldDB" id="A0A2M9R3U9"/>
<dbReference type="Pfam" id="PF06912">
    <property type="entry name" value="DUF1275"/>
    <property type="match status" value="1"/>
</dbReference>
<evidence type="ECO:0000313" key="3">
    <source>
        <dbReference type="Proteomes" id="UP000231960"/>
    </source>
</evidence>
<feature type="transmembrane region" description="Helical" evidence="1">
    <location>
        <begin position="93"/>
        <end position="113"/>
    </location>
</feature>
<dbReference type="PANTHER" id="PTHR37314">
    <property type="entry name" value="SLR0142 PROTEIN"/>
    <property type="match status" value="1"/>
</dbReference>
<name>A0A2M9R3U9_9FLAO</name>
<protein>
    <recommendedName>
        <fullName evidence="4">DUF1275 family protein</fullName>
    </recommendedName>
</protein>
<keyword evidence="1" id="KW-0472">Membrane</keyword>
<reference evidence="2 3" key="1">
    <citation type="submission" date="2017-06" db="EMBL/GenBank/DDBJ databases">
        <title>Description of Avrilella dinanensis gen. nov. sp. nov.</title>
        <authorList>
            <person name="Leyer C."/>
            <person name="Sassi M."/>
            <person name="Minet J."/>
            <person name="Kayal S."/>
            <person name="Cattoir V."/>
        </authorList>
    </citation>
    <scope>NUCLEOTIDE SEQUENCE [LARGE SCALE GENOMIC DNA]</scope>
    <source>
        <strain evidence="2 3">UR159</strain>
    </source>
</reference>
<accession>A0A2M9R3U9</accession>
<feature type="transmembrane region" description="Helical" evidence="1">
    <location>
        <begin position="15"/>
        <end position="39"/>
    </location>
</feature>
<proteinExistence type="predicted"/>
<evidence type="ECO:0000313" key="2">
    <source>
        <dbReference type="EMBL" id="PJR03540.1"/>
    </source>
</evidence>
<keyword evidence="3" id="KW-1185">Reference proteome</keyword>
<keyword evidence="1" id="KW-0812">Transmembrane</keyword>
<keyword evidence="1" id="KW-1133">Transmembrane helix</keyword>
<organism evidence="2 3">
    <name type="scientific">Avrilella dinanensis</name>
    <dbReference type="NCBI Taxonomy" id="2008672"/>
    <lineage>
        <taxon>Bacteria</taxon>
        <taxon>Pseudomonadati</taxon>
        <taxon>Bacteroidota</taxon>
        <taxon>Flavobacteriia</taxon>
        <taxon>Flavobacteriales</taxon>
        <taxon>Flavobacteriaceae</taxon>
        <taxon>Avrilella</taxon>
    </lineage>
</organism>
<evidence type="ECO:0000256" key="1">
    <source>
        <dbReference type="SAM" id="Phobius"/>
    </source>
</evidence>
<dbReference type="InterPro" id="IPR010699">
    <property type="entry name" value="DUF1275"/>
</dbReference>
<feature type="transmembrane region" description="Helical" evidence="1">
    <location>
        <begin position="206"/>
        <end position="222"/>
    </location>
</feature>
<dbReference type="RefSeq" id="WP_100677108.1">
    <property type="nucleotide sequence ID" value="NZ_NIPO01000001.1"/>
</dbReference>
<sequence>MLQSKGFRRTFKHNLFLAILFAFAAGVVNVFGFLSLGIFTTNITGHVGEFALWLEQSKWTAVLKLALWIAAFGLGSFTSSVITGFFEERKPKLSYTLPIIIEIGLLLWCFLIHLDLNQQAKQILILLYAMGIQNGIVSVVSGKVVRTTHLTGMVTDIGIGFGKMLLRKGNKIFVLRSLLLNLAVVISFISGAMLSAFVTIDYHENVLLIPIILLVSILIYDFKTMEKGIEKMKKLRERLHI</sequence>